<evidence type="ECO:0000313" key="9">
    <source>
        <dbReference type="Proteomes" id="UP001595699"/>
    </source>
</evidence>
<dbReference type="InterPro" id="IPR005158">
    <property type="entry name" value="BTAD"/>
</dbReference>
<reference evidence="9" key="1">
    <citation type="journal article" date="2019" name="Int. J. Syst. Evol. Microbiol.">
        <title>The Global Catalogue of Microorganisms (GCM) 10K type strain sequencing project: providing services to taxonomists for standard genome sequencing and annotation.</title>
        <authorList>
            <consortium name="The Broad Institute Genomics Platform"/>
            <consortium name="The Broad Institute Genome Sequencing Center for Infectious Disease"/>
            <person name="Wu L."/>
            <person name="Ma J."/>
        </authorList>
    </citation>
    <scope>NUCLEOTIDE SEQUENCE [LARGE SCALE GENOMIC DNA]</scope>
    <source>
        <strain evidence="9">CGMCC 4.7241</strain>
    </source>
</reference>
<dbReference type="SMART" id="SM01043">
    <property type="entry name" value="BTAD"/>
    <property type="match status" value="1"/>
</dbReference>
<dbReference type="InterPro" id="IPR001867">
    <property type="entry name" value="OmpR/PhoB-type_DNA-bd"/>
</dbReference>
<dbReference type="Pfam" id="PF00931">
    <property type="entry name" value="NB-ARC"/>
    <property type="match status" value="1"/>
</dbReference>
<dbReference type="InterPro" id="IPR027417">
    <property type="entry name" value="P-loop_NTPase"/>
</dbReference>
<keyword evidence="3" id="KW-0238">DNA-binding</keyword>
<accession>A0ABV7Y5B5</accession>
<dbReference type="Proteomes" id="UP001595699">
    <property type="component" value="Unassembled WGS sequence"/>
</dbReference>
<keyword evidence="9" id="KW-1185">Reference proteome</keyword>
<comment type="caution">
    <text evidence="8">The sequence shown here is derived from an EMBL/GenBank/DDBJ whole genome shotgun (WGS) entry which is preliminary data.</text>
</comment>
<evidence type="ECO:0000259" key="6">
    <source>
        <dbReference type="SMART" id="SM00862"/>
    </source>
</evidence>
<evidence type="ECO:0000259" key="7">
    <source>
        <dbReference type="SMART" id="SM01043"/>
    </source>
</evidence>
<dbReference type="SUPFAM" id="SSF46894">
    <property type="entry name" value="C-terminal effector domain of the bipartite response regulators"/>
    <property type="match status" value="1"/>
</dbReference>
<dbReference type="RefSeq" id="WP_205122261.1">
    <property type="nucleotide sequence ID" value="NZ_JAFBCM010000001.1"/>
</dbReference>
<proteinExistence type="inferred from homology"/>
<dbReference type="SMART" id="SM00382">
    <property type="entry name" value="AAA"/>
    <property type="match status" value="1"/>
</dbReference>
<dbReference type="InterPro" id="IPR051677">
    <property type="entry name" value="AfsR-DnrI-RedD_regulator"/>
</dbReference>
<gene>
    <name evidence="8" type="ORF">ACFOUW_00670</name>
</gene>
<dbReference type="Gene3D" id="3.40.50.300">
    <property type="entry name" value="P-loop containing nucleotide triphosphate hydrolases"/>
    <property type="match status" value="1"/>
</dbReference>
<keyword evidence="4" id="KW-0804">Transcription</keyword>
<dbReference type="InterPro" id="IPR011990">
    <property type="entry name" value="TPR-like_helical_dom_sf"/>
</dbReference>
<dbReference type="CDD" id="cd15831">
    <property type="entry name" value="BTAD"/>
    <property type="match status" value="1"/>
</dbReference>
<evidence type="ECO:0000259" key="5">
    <source>
        <dbReference type="SMART" id="SM00382"/>
    </source>
</evidence>
<dbReference type="Gene3D" id="1.25.40.10">
    <property type="entry name" value="Tetratricopeptide repeat domain"/>
    <property type="match status" value="1"/>
</dbReference>
<dbReference type="Gene3D" id="1.10.10.10">
    <property type="entry name" value="Winged helix-like DNA-binding domain superfamily/Winged helix DNA-binding domain"/>
    <property type="match status" value="1"/>
</dbReference>
<organism evidence="8 9">
    <name type="scientific">Tenggerimyces flavus</name>
    <dbReference type="NCBI Taxonomy" id="1708749"/>
    <lineage>
        <taxon>Bacteria</taxon>
        <taxon>Bacillati</taxon>
        <taxon>Actinomycetota</taxon>
        <taxon>Actinomycetes</taxon>
        <taxon>Propionibacteriales</taxon>
        <taxon>Nocardioidaceae</taxon>
        <taxon>Tenggerimyces</taxon>
    </lineage>
</organism>
<feature type="domain" description="AAA+ ATPase" evidence="5">
    <location>
        <begin position="252"/>
        <end position="382"/>
    </location>
</feature>
<dbReference type="InterPro" id="IPR002182">
    <property type="entry name" value="NB-ARC"/>
</dbReference>
<feature type="domain" description="OmpR/PhoB-type" evidence="6">
    <location>
        <begin position="15"/>
        <end position="84"/>
    </location>
</feature>
<evidence type="ECO:0000313" key="8">
    <source>
        <dbReference type="EMBL" id="MFC3759338.1"/>
    </source>
</evidence>
<evidence type="ECO:0000256" key="3">
    <source>
        <dbReference type="ARBA" id="ARBA00023125"/>
    </source>
</evidence>
<feature type="domain" description="Bacterial transcriptional activator" evidence="7">
    <location>
        <begin position="91"/>
        <end position="219"/>
    </location>
</feature>
<evidence type="ECO:0000256" key="4">
    <source>
        <dbReference type="ARBA" id="ARBA00023163"/>
    </source>
</evidence>
<dbReference type="PANTHER" id="PTHR35807">
    <property type="entry name" value="TRANSCRIPTIONAL REGULATOR REDD-RELATED"/>
    <property type="match status" value="1"/>
</dbReference>
<dbReference type="PANTHER" id="PTHR35807:SF1">
    <property type="entry name" value="TRANSCRIPTIONAL REGULATOR REDD"/>
    <property type="match status" value="1"/>
</dbReference>
<dbReference type="InterPro" id="IPR016032">
    <property type="entry name" value="Sig_transdc_resp-reg_C-effctor"/>
</dbReference>
<dbReference type="SMART" id="SM00862">
    <property type="entry name" value="Trans_reg_C"/>
    <property type="match status" value="1"/>
</dbReference>
<dbReference type="SUPFAM" id="SSF48452">
    <property type="entry name" value="TPR-like"/>
    <property type="match status" value="1"/>
</dbReference>
<dbReference type="SUPFAM" id="SSF52540">
    <property type="entry name" value="P-loop containing nucleoside triphosphate hydrolases"/>
    <property type="match status" value="1"/>
</dbReference>
<dbReference type="InterPro" id="IPR003593">
    <property type="entry name" value="AAA+_ATPase"/>
</dbReference>
<dbReference type="InterPro" id="IPR036388">
    <property type="entry name" value="WH-like_DNA-bd_sf"/>
</dbReference>
<evidence type="ECO:0000256" key="1">
    <source>
        <dbReference type="ARBA" id="ARBA00005820"/>
    </source>
</evidence>
<dbReference type="Pfam" id="PF03704">
    <property type="entry name" value="BTAD"/>
    <property type="match status" value="1"/>
</dbReference>
<evidence type="ECO:0000256" key="2">
    <source>
        <dbReference type="ARBA" id="ARBA00023015"/>
    </source>
</evidence>
<comment type="similarity">
    <text evidence="1">Belongs to the AfsR/DnrI/RedD regulatory family.</text>
</comment>
<name>A0ABV7Y5B5_9ACTN</name>
<keyword evidence="2" id="KW-0805">Transcription regulation</keyword>
<sequence>MELALLGPVQATSAGRQLSLGPRKRRLLLALLGLEVGRVVPWDRLVALMWETAPPGALGVVRAHVSRLRAAGVPLETVGTGYRLALEPDLVDACRFERLVQEGALRPALALWRGPALVDVADPPLRARLCRTLEDQRLAALAAVVDADLARGRHRELVGELAELVSEDPRFARPLMLALYRSGRQADALAAFQRVRARLASEYGSKPSPEVEELHSAILRGDPSLELSAFPASPALVGRTAELNALDELVPESSLALVVGPAGVGKTALAVLWAHRVRSRFPDGLLYVSLGQSDPLDALFELLALLGVSSPPAELDRAASLYRSLLADRRVLVLLDDATNVAQVRPLLPGSAGCVVLVTSRAALGGLVAREGAFRLVLEASRR</sequence>
<dbReference type="EMBL" id="JBHRZH010000001">
    <property type="protein sequence ID" value="MFC3759338.1"/>
    <property type="molecule type" value="Genomic_DNA"/>
</dbReference>
<protein>
    <submittedName>
        <fullName evidence="8">BTAD domain-containing putative transcriptional regulator</fullName>
    </submittedName>
</protein>